<dbReference type="EMBL" id="CAJVQC010099237">
    <property type="protein sequence ID" value="CAG8830480.1"/>
    <property type="molecule type" value="Genomic_DNA"/>
</dbReference>
<name>A0ACA9S8Y5_9GLOM</name>
<protein>
    <submittedName>
        <fullName evidence="1">24990_t:CDS:1</fullName>
    </submittedName>
</protein>
<comment type="caution">
    <text evidence="1">The sequence shown here is derived from an EMBL/GenBank/DDBJ whole genome shotgun (WGS) entry which is preliminary data.</text>
</comment>
<sequence>QRLKELIKNYETREDCYNEIALTLFERLINTKFWMSTYMENYLYAIYYWSLSKSNVKLSVIKNTEQHKKDYHTIYDELESIYSKFRGSTQPSKYIIQLDGKCTKKFKNDRFVTFEISLDHEKLLTTQHVRLHEIKVFLNKVGNEGDEIFLYISNTGEFADKFENEKYFFKSEPTRNKVFRYNVSGEILTHALFDDSDVYFVPTPFSQWTIRLEKNCKPDLSELESITIELD</sequence>
<accession>A0ACA9S8Y5</accession>
<keyword evidence="2" id="KW-1185">Reference proteome</keyword>
<feature type="non-terminal residue" evidence="1">
    <location>
        <position position="231"/>
    </location>
</feature>
<evidence type="ECO:0000313" key="2">
    <source>
        <dbReference type="Proteomes" id="UP000789920"/>
    </source>
</evidence>
<proteinExistence type="predicted"/>
<organism evidence="1 2">
    <name type="scientific">Racocetra persica</name>
    <dbReference type="NCBI Taxonomy" id="160502"/>
    <lineage>
        <taxon>Eukaryota</taxon>
        <taxon>Fungi</taxon>
        <taxon>Fungi incertae sedis</taxon>
        <taxon>Mucoromycota</taxon>
        <taxon>Glomeromycotina</taxon>
        <taxon>Glomeromycetes</taxon>
        <taxon>Diversisporales</taxon>
        <taxon>Gigasporaceae</taxon>
        <taxon>Racocetra</taxon>
    </lineage>
</organism>
<reference evidence="1" key="1">
    <citation type="submission" date="2021-06" db="EMBL/GenBank/DDBJ databases">
        <authorList>
            <person name="Kallberg Y."/>
            <person name="Tangrot J."/>
            <person name="Rosling A."/>
        </authorList>
    </citation>
    <scope>NUCLEOTIDE SEQUENCE</scope>
    <source>
        <strain evidence="1">MA461A</strain>
    </source>
</reference>
<evidence type="ECO:0000313" key="1">
    <source>
        <dbReference type="EMBL" id="CAG8830480.1"/>
    </source>
</evidence>
<gene>
    <name evidence="1" type="ORF">RPERSI_LOCUS27821</name>
</gene>
<dbReference type="Proteomes" id="UP000789920">
    <property type="component" value="Unassembled WGS sequence"/>
</dbReference>
<feature type="non-terminal residue" evidence="1">
    <location>
        <position position="1"/>
    </location>
</feature>